<dbReference type="PROSITE" id="PS50294">
    <property type="entry name" value="WD_REPEATS_REGION"/>
    <property type="match status" value="1"/>
</dbReference>
<comment type="caution">
    <text evidence="2">The sequence shown here is derived from an EMBL/GenBank/DDBJ whole genome shotgun (WGS) entry which is preliminary data.</text>
</comment>
<name>A0ABD1IFZ3_SALDI</name>
<dbReference type="SMART" id="SM00320">
    <property type="entry name" value="WD40"/>
    <property type="match status" value="2"/>
</dbReference>
<dbReference type="AlphaFoldDB" id="A0ABD1IFZ3"/>
<dbReference type="InterPro" id="IPR045182">
    <property type="entry name" value="JINGUBANG-like"/>
</dbReference>
<reference evidence="2 3" key="1">
    <citation type="submission" date="2024-06" db="EMBL/GenBank/DDBJ databases">
        <title>A chromosome level genome sequence of Diviner's sage (Salvia divinorum).</title>
        <authorList>
            <person name="Ford S.A."/>
            <person name="Ro D.-K."/>
            <person name="Ness R.W."/>
            <person name="Phillips M.A."/>
        </authorList>
    </citation>
    <scope>NUCLEOTIDE SEQUENCE [LARGE SCALE GENOMIC DNA]</scope>
    <source>
        <strain evidence="2">SAF-2024a</strain>
        <tissue evidence="2">Leaf</tissue>
    </source>
</reference>
<dbReference type="EMBL" id="JBEAFC010000002">
    <property type="protein sequence ID" value="KAL1566231.1"/>
    <property type="molecule type" value="Genomic_DNA"/>
</dbReference>
<dbReference type="SUPFAM" id="SSF50978">
    <property type="entry name" value="WD40 repeat-like"/>
    <property type="match status" value="1"/>
</dbReference>
<feature type="repeat" description="WD" evidence="1">
    <location>
        <begin position="7"/>
        <end position="37"/>
    </location>
</feature>
<dbReference type="PROSITE" id="PS50082">
    <property type="entry name" value="WD_REPEATS_2"/>
    <property type="match status" value="1"/>
</dbReference>
<dbReference type="Pfam" id="PF00400">
    <property type="entry name" value="WD40"/>
    <property type="match status" value="2"/>
</dbReference>
<protein>
    <submittedName>
        <fullName evidence="2">Protein JINGUBANG-like</fullName>
    </submittedName>
</protein>
<keyword evidence="3" id="KW-1185">Reference proteome</keyword>
<dbReference type="PANTHER" id="PTHR22844">
    <property type="entry name" value="F-BOX AND WD40 DOMAIN PROTEIN"/>
    <property type="match status" value="1"/>
</dbReference>
<gene>
    <name evidence="2" type="ORF">AAHA92_01863</name>
</gene>
<evidence type="ECO:0000313" key="2">
    <source>
        <dbReference type="EMBL" id="KAL1566231.1"/>
    </source>
</evidence>
<dbReference type="Proteomes" id="UP001567538">
    <property type="component" value="Unassembled WGS sequence"/>
</dbReference>
<dbReference type="InterPro" id="IPR036322">
    <property type="entry name" value="WD40_repeat_dom_sf"/>
</dbReference>
<dbReference type="Gene3D" id="2.130.10.10">
    <property type="entry name" value="YVTN repeat-like/Quinoprotein amine dehydrogenase"/>
    <property type="match status" value="1"/>
</dbReference>
<dbReference type="PANTHER" id="PTHR22844:SF387">
    <property type="entry name" value="F3I6.5 PROTEIN"/>
    <property type="match status" value="1"/>
</dbReference>
<evidence type="ECO:0000313" key="3">
    <source>
        <dbReference type="Proteomes" id="UP001567538"/>
    </source>
</evidence>
<evidence type="ECO:0000256" key="1">
    <source>
        <dbReference type="PROSITE-ProRule" id="PRU00221"/>
    </source>
</evidence>
<organism evidence="2 3">
    <name type="scientific">Salvia divinorum</name>
    <name type="common">Maria pastora</name>
    <name type="synonym">Diviner's sage</name>
    <dbReference type="NCBI Taxonomy" id="28513"/>
    <lineage>
        <taxon>Eukaryota</taxon>
        <taxon>Viridiplantae</taxon>
        <taxon>Streptophyta</taxon>
        <taxon>Embryophyta</taxon>
        <taxon>Tracheophyta</taxon>
        <taxon>Spermatophyta</taxon>
        <taxon>Magnoliopsida</taxon>
        <taxon>eudicotyledons</taxon>
        <taxon>Gunneridae</taxon>
        <taxon>Pentapetalae</taxon>
        <taxon>asterids</taxon>
        <taxon>lamiids</taxon>
        <taxon>Lamiales</taxon>
        <taxon>Lamiaceae</taxon>
        <taxon>Nepetoideae</taxon>
        <taxon>Mentheae</taxon>
        <taxon>Salviinae</taxon>
        <taxon>Salvia</taxon>
        <taxon>Salvia subgen. Calosphace</taxon>
    </lineage>
</organism>
<dbReference type="InterPro" id="IPR015943">
    <property type="entry name" value="WD40/YVTN_repeat-like_dom_sf"/>
</dbReference>
<dbReference type="InterPro" id="IPR001680">
    <property type="entry name" value="WD40_rpt"/>
</dbReference>
<sequence>MAAVAALRGHAKAVLCLAAAADHVVCSGSADQTVRVWRGNGKSSYECLAILEGHRGPIKCITVHNPSSNTCLLYSAALDCDIKVWKLCFSI</sequence>
<keyword evidence="1" id="KW-0853">WD repeat</keyword>
<proteinExistence type="predicted"/>
<accession>A0ABD1IFZ3</accession>